<proteinExistence type="inferred from homology"/>
<dbReference type="EC" id="1.1.-.-" evidence="6"/>
<dbReference type="RefSeq" id="WP_377931510.1">
    <property type="nucleotide sequence ID" value="NZ_JBHUEA010000002.1"/>
</dbReference>
<gene>
    <name evidence="6" type="ORF">ACFSBI_02000</name>
</gene>
<dbReference type="SUPFAM" id="SSF48179">
    <property type="entry name" value="6-phosphogluconate dehydrogenase C-terminal domain-like"/>
    <property type="match status" value="1"/>
</dbReference>
<keyword evidence="2 6" id="KW-0560">Oxidoreductase</keyword>
<name>A0ABW4LAQ6_9MICO</name>
<dbReference type="PANTHER" id="PTHR43060:SF15">
    <property type="entry name" value="3-HYDROXYISOBUTYRATE DEHYDROGENASE-LIKE 1, MITOCHONDRIAL-RELATED"/>
    <property type="match status" value="1"/>
</dbReference>
<dbReference type="Gene3D" id="3.40.50.720">
    <property type="entry name" value="NAD(P)-binding Rossmann-like Domain"/>
    <property type="match status" value="1"/>
</dbReference>
<dbReference type="InterPro" id="IPR006115">
    <property type="entry name" value="6PGDH_NADP-bd"/>
</dbReference>
<evidence type="ECO:0000256" key="3">
    <source>
        <dbReference type="ARBA" id="ARBA00023027"/>
    </source>
</evidence>
<feature type="domain" description="6-phosphogluconate dehydrogenase NADP-binding" evidence="4">
    <location>
        <begin position="10"/>
        <end position="168"/>
    </location>
</feature>
<organism evidence="6 7">
    <name type="scientific">Amnibacterium endophyticum</name>
    <dbReference type="NCBI Taxonomy" id="2109337"/>
    <lineage>
        <taxon>Bacteria</taxon>
        <taxon>Bacillati</taxon>
        <taxon>Actinomycetota</taxon>
        <taxon>Actinomycetes</taxon>
        <taxon>Micrococcales</taxon>
        <taxon>Microbacteriaceae</taxon>
        <taxon>Amnibacterium</taxon>
    </lineage>
</organism>
<dbReference type="GO" id="GO:0016491">
    <property type="term" value="F:oxidoreductase activity"/>
    <property type="evidence" value="ECO:0007669"/>
    <property type="project" value="UniProtKB-KW"/>
</dbReference>
<dbReference type="InterPro" id="IPR029154">
    <property type="entry name" value="HIBADH-like_NADP-bd"/>
</dbReference>
<keyword evidence="3" id="KW-0520">NAD</keyword>
<keyword evidence="7" id="KW-1185">Reference proteome</keyword>
<dbReference type="PIRSF" id="PIRSF000103">
    <property type="entry name" value="HIBADH"/>
    <property type="match status" value="1"/>
</dbReference>
<reference evidence="7" key="1">
    <citation type="journal article" date="2019" name="Int. J. Syst. Evol. Microbiol.">
        <title>The Global Catalogue of Microorganisms (GCM) 10K type strain sequencing project: providing services to taxonomists for standard genome sequencing and annotation.</title>
        <authorList>
            <consortium name="The Broad Institute Genomics Platform"/>
            <consortium name="The Broad Institute Genome Sequencing Center for Infectious Disease"/>
            <person name="Wu L."/>
            <person name="Ma J."/>
        </authorList>
    </citation>
    <scope>NUCLEOTIDE SEQUENCE [LARGE SCALE GENOMIC DNA]</scope>
    <source>
        <strain evidence="7">CGMCC 1.12471</strain>
    </source>
</reference>
<evidence type="ECO:0000259" key="5">
    <source>
        <dbReference type="Pfam" id="PF14833"/>
    </source>
</evidence>
<dbReference type="PROSITE" id="PS00895">
    <property type="entry name" value="3_HYDROXYISOBUT_DH"/>
    <property type="match status" value="1"/>
</dbReference>
<evidence type="ECO:0000256" key="2">
    <source>
        <dbReference type="ARBA" id="ARBA00023002"/>
    </source>
</evidence>
<dbReference type="Proteomes" id="UP001597347">
    <property type="component" value="Unassembled WGS sequence"/>
</dbReference>
<dbReference type="EMBL" id="JBHUEA010000002">
    <property type="protein sequence ID" value="MFD1720308.1"/>
    <property type="molecule type" value="Genomic_DNA"/>
</dbReference>
<dbReference type="Pfam" id="PF14833">
    <property type="entry name" value="NAD_binding_11"/>
    <property type="match status" value="1"/>
</dbReference>
<dbReference type="InterPro" id="IPR015815">
    <property type="entry name" value="HIBADH-related"/>
</dbReference>
<dbReference type="PANTHER" id="PTHR43060">
    <property type="entry name" value="3-HYDROXYISOBUTYRATE DEHYDROGENASE-LIKE 1, MITOCHONDRIAL-RELATED"/>
    <property type="match status" value="1"/>
</dbReference>
<protein>
    <submittedName>
        <fullName evidence="6">NAD(P)-dependent oxidoreductase</fullName>
        <ecNumber evidence="6">1.1.-.-</ecNumber>
    </submittedName>
</protein>
<evidence type="ECO:0000313" key="7">
    <source>
        <dbReference type="Proteomes" id="UP001597347"/>
    </source>
</evidence>
<comment type="caution">
    <text evidence="6">The sequence shown here is derived from an EMBL/GenBank/DDBJ whole genome shotgun (WGS) entry which is preliminary data.</text>
</comment>
<evidence type="ECO:0000256" key="1">
    <source>
        <dbReference type="ARBA" id="ARBA00009080"/>
    </source>
</evidence>
<evidence type="ECO:0000313" key="6">
    <source>
        <dbReference type="EMBL" id="MFD1720308.1"/>
    </source>
</evidence>
<dbReference type="InterPro" id="IPR013328">
    <property type="entry name" value="6PGD_dom2"/>
</dbReference>
<feature type="domain" description="3-hydroxyisobutyrate dehydrogenase-like NAD-binding" evidence="5">
    <location>
        <begin position="172"/>
        <end position="294"/>
    </location>
</feature>
<evidence type="ECO:0000259" key="4">
    <source>
        <dbReference type="Pfam" id="PF03446"/>
    </source>
</evidence>
<dbReference type="SUPFAM" id="SSF51735">
    <property type="entry name" value="NAD(P)-binding Rossmann-fold domains"/>
    <property type="match status" value="1"/>
</dbReference>
<accession>A0ABW4LAQ6</accession>
<dbReference type="Pfam" id="PF03446">
    <property type="entry name" value="NAD_binding_2"/>
    <property type="match status" value="1"/>
</dbReference>
<dbReference type="Gene3D" id="1.10.1040.10">
    <property type="entry name" value="N-(1-d-carboxylethyl)-l-norvaline Dehydrogenase, domain 2"/>
    <property type="match status" value="1"/>
</dbReference>
<sequence length="300" mass="30491">MTDSTDRKPKVAVLGLGAMGLPMATRLATALEVSAFDVMPERIALAVEGGATAATSAADACRGADAVVIGVRNQEQFDASMFSEEGGATTLAPGSVVVLTSTVGTDVVIDAAARLEERGIGLVDAPVSGGALRAAVGDLLIMVGAPDDVLERARPVLDLLASTVHVVGPNAGDGQTMKTVNQLLCGIHTAAAAEALALADSLGLDLDTVIRVLGTGAAASFMLADRGPRMIQQLRGERPELRSRVDVIGKDMGIVHALVRSAKVAAPVAAAAEQTYMALEARGFGAEDDSIAARATAKAE</sequence>
<dbReference type="InterPro" id="IPR002204">
    <property type="entry name" value="3-OH-isobutyrate_DH-rel_CS"/>
</dbReference>
<comment type="similarity">
    <text evidence="1">Belongs to the HIBADH-related family.</text>
</comment>
<dbReference type="InterPro" id="IPR008927">
    <property type="entry name" value="6-PGluconate_DH-like_C_sf"/>
</dbReference>
<dbReference type="InterPro" id="IPR036291">
    <property type="entry name" value="NAD(P)-bd_dom_sf"/>
</dbReference>